<protein>
    <submittedName>
        <fullName evidence="8">ABC transporter substrate-binding protein</fullName>
    </submittedName>
</protein>
<dbReference type="RefSeq" id="WP_160561179.1">
    <property type="nucleotide sequence ID" value="NZ_QZDT01000030.1"/>
</dbReference>
<organism evidence="8 9">
    <name type="scientific">Parablautia muri</name>
    <dbReference type="NCBI Taxonomy" id="2320879"/>
    <lineage>
        <taxon>Bacteria</taxon>
        <taxon>Bacillati</taxon>
        <taxon>Bacillota</taxon>
        <taxon>Clostridia</taxon>
        <taxon>Lachnospirales</taxon>
        <taxon>Lachnospiraceae</taxon>
        <taxon>Parablautia</taxon>
    </lineage>
</organism>
<feature type="region of interest" description="Disordered" evidence="6">
    <location>
        <begin position="31"/>
        <end position="57"/>
    </location>
</feature>
<evidence type="ECO:0000256" key="4">
    <source>
        <dbReference type="ARBA" id="ARBA00023139"/>
    </source>
</evidence>
<evidence type="ECO:0000313" key="8">
    <source>
        <dbReference type="EMBL" id="NBJ94142.1"/>
    </source>
</evidence>
<evidence type="ECO:0000256" key="3">
    <source>
        <dbReference type="ARBA" id="ARBA00023136"/>
    </source>
</evidence>
<feature type="compositionally biased region" description="Low complexity" evidence="6">
    <location>
        <begin position="35"/>
        <end position="45"/>
    </location>
</feature>
<dbReference type="Pfam" id="PF13416">
    <property type="entry name" value="SBP_bac_8"/>
    <property type="match status" value="1"/>
</dbReference>
<dbReference type="PROSITE" id="PS51257">
    <property type="entry name" value="PROKAR_LIPOPROTEIN"/>
    <property type="match status" value="1"/>
</dbReference>
<dbReference type="CDD" id="cd14748">
    <property type="entry name" value="PBP2_UgpB"/>
    <property type="match status" value="1"/>
</dbReference>
<reference evidence="8" key="1">
    <citation type="submission" date="2018-09" db="EMBL/GenBank/DDBJ databases">
        <title>Murine metabolic-syndrome-specific gut microbial biobank.</title>
        <authorList>
            <person name="Liu C."/>
        </authorList>
    </citation>
    <scope>NUCLEOTIDE SEQUENCE</scope>
    <source>
        <strain evidence="8">D42-62</strain>
    </source>
</reference>
<keyword evidence="4" id="KW-0564">Palmitate</keyword>
<dbReference type="Proteomes" id="UP001154420">
    <property type="component" value="Unassembled WGS sequence"/>
</dbReference>
<evidence type="ECO:0000256" key="5">
    <source>
        <dbReference type="ARBA" id="ARBA00023288"/>
    </source>
</evidence>
<evidence type="ECO:0000256" key="7">
    <source>
        <dbReference type="SAM" id="SignalP"/>
    </source>
</evidence>
<comment type="caution">
    <text evidence="8">The sequence shown here is derived from an EMBL/GenBank/DDBJ whole genome shotgun (WGS) entry which is preliminary data.</text>
</comment>
<evidence type="ECO:0000256" key="6">
    <source>
        <dbReference type="SAM" id="MobiDB-lite"/>
    </source>
</evidence>
<dbReference type="InterPro" id="IPR050490">
    <property type="entry name" value="Bact_solute-bd_prot1"/>
</dbReference>
<keyword evidence="9" id="KW-1185">Reference proteome</keyword>
<keyword evidence="2 7" id="KW-0732">Signal</keyword>
<dbReference type="SUPFAM" id="SSF53850">
    <property type="entry name" value="Periplasmic binding protein-like II"/>
    <property type="match status" value="1"/>
</dbReference>
<proteinExistence type="predicted"/>
<keyword evidence="3" id="KW-0472">Membrane</keyword>
<feature type="signal peptide" evidence="7">
    <location>
        <begin position="1"/>
        <end position="20"/>
    </location>
</feature>
<dbReference type="PANTHER" id="PTHR43649">
    <property type="entry name" value="ARABINOSE-BINDING PROTEIN-RELATED"/>
    <property type="match status" value="1"/>
</dbReference>
<keyword evidence="5" id="KW-0449">Lipoprotein</keyword>
<evidence type="ECO:0000256" key="1">
    <source>
        <dbReference type="ARBA" id="ARBA00022475"/>
    </source>
</evidence>
<feature type="chain" id="PRO_5040768755" evidence="7">
    <location>
        <begin position="21"/>
        <end position="451"/>
    </location>
</feature>
<accession>A0A9X5BIB2</accession>
<gene>
    <name evidence="8" type="ORF">D5281_16495</name>
</gene>
<dbReference type="PANTHER" id="PTHR43649:SF33">
    <property type="entry name" value="POLYGALACTURONAN_RHAMNOGALACTURONAN-BINDING PROTEIN YTCQ"/>
    <property type="match status" value="1"/>
</dbReference>
<dbReference type="AlphaFoldDB" id="A0A9X5BIB2"/>
<dbReference type="Gene3D" id="3.40.190.10">
    <property type="entry name" value="Periplasmic binding protein-like II"/>
    <property type="match status" value="1"/>
</dbReference>
<evidence type="ECO:0000313" key="9">
    <source>
        <dbReference type="Proteomes" id="UP001154420"/>
    </source>
</evidence>
<sequence>MKLKKVMCALLGAAMALSMAGCGNKGTEELVSKDAASSSETTQESEAGKDSGSEQTASGEKVKLTFLRAGTDAGKKEFWDKVIADFEAANPDIEIEYQECSYGDDFETKLNTGFASGTAPDVIDFTLASMGVRVPLGQYAELDEFTTNWDGKDDYMESALNLGTINGKLYGIATQPDVRLLVYNKELFEEAGLDPDSPPTNWDELYEYHKKLVKKEGDNVVQTGLSVPSSGTGQQHYLTIFLLANGEKNLVDEDNNTVLCNSEKTVEAAEFLKKLEDEGTIPWDSSNSDNNPFASGLAAMTYANTTDFATWDGGALAGKIAMAAPLKQEKQATFCGMGFMFMSSETPHKEEAWRFMEYASSADVAWTRYEMMGVPPVRESLKERYIAENPENNAVIYESVACGVGSPKVAYSNAVFNAVNDAMERVAYGVEDPKTALDKAAEEIQKEIDNQ</sequence>
<dbReference type="OrthoDB" id="9805950at2"/>
<dbReference type="InterPro" id="IPR006059">
    <property type="entry name" value="SBP"/>
</dbReference>
<keyword evidence="1" id="KW-1003">Cell membrane</keyword>
<dbReference type="EMBL" id="QZDT01000030">
    <property type="protein sequence ID" value="NBJ94142.1"/>
    <property type="molecule type" value="Genomic_DNA"/>
</dbReference>
<evidence type="ECO:0000256" key="2">
    <source>
        <dbReference type="ARBA" id="ARBA00022729"/>
    </source>
</evidence>
<name>A0A9X5BIB2_9FIRM</name>